<protein>
    <recommendedName>
        <fullName evidence="1">LysM domain-containing protein</fullName>
    </recommendedName>
</protein>
<feature type="domain" description="LysM" evidence="1">
    <location>
        <begin position="26"/>
        <end position="81"/>
    </location>
</feature>
<sequence length="337" mass="37390">MLKEVSKTLFIFSTLAGISTQSASAFTYIAKKGDTLSDVLYENDYKPIYGRGGALEQTLKINPDIKYEKGNKIFPGTKIVLSGNIVPGNYVLRSSGKNTVTESVIEKNEPVVIPEAAPVIDHVREVSDIFDQIFFWQLSPSVSWKELTAKDSNINQNSNARALSDMSYGATVVYGMRFNPDVDIYSKLFLEAVNFSSDNSINIVKKNIVTSSLGVGLFYNKKWQVEVGMGDELFLTSPNATSVEIKKVSMPHFKSAYKNEFYQFQEASLLYALSGKVLLPRSAPGIDSKLSYGAGAGIEAKLRNQSFYLGYEKTILKASGNSTDGQNIFWRYTWETP</sequence>
<dbReference type="PROSITE" id="PS51782">
    <property type="entry name" value="LYSM"/>
    <property type="match status" value="1"/>
</dbReference>
<comment type="caution">
    <text evidence="2">The sequence shown here is derived from an EMBL/GenBank/DDBJ whole genome shotgun (WGS) entry which is preliminary data.</text>
</comment>
<evidence type="ECO:0000313" key="2">
    <source>
        <dbReference type="EMBL" id="MEA9357444.1"/>
    </source>
</evidence>
<proteinExistence type="predicted"/>
<gene>
    <name evidence="2" type="ORF">SHI21_14550</name>
</gene>
<dbReference type="RefSeq" id="WP_323577455.1">
    <property type="nucleotide sequence ID" value="NZ_JAYGJQ010000002.1"/>
</dbReference>
<evidence type="ECO:0000259" key="1">
    <source>
        <dbReference type="PROSITE" id="PS51782"/>
    </source>
</evidence>
<keyword evidence="3" id="KW-1185">Reference proteome</keyword>
<dbReference type="EMBL" id="JAYGJQ010000002">
    <property type="protein sequence ID" value="MEA9357444.1"/>
    <property type="molecule type" value="Genomic_DNA"/>
</dbReference>
<dbReference type="Proteomes" id="UP001302274">
    <property type="component" value="Unassembled WGS sequence"/>
</dbReference>
<organism evidence="2 3">
    <name type="scientific">Bacteriovorax antarcticus</name>
    <dbReference type="NCBI Taxonomy" id="3088717"/>
    <lineage>
        <taxon>Bacteria</taxon>
        <taxon>Pseudomonadati</taxon>
        <taxon>Bdellovibrionota</taxon>
        <taxon>Bacteriovoracia</taxon>
        <taxon>Bacteriovoracales</taxon>
        <taxon>Bacteriovoracaceae</taxon>
        <taxon>Bacteriovorax</taxon>
    </lineage>
</organism>
<name>A0ABU5VWK8_9BACT</name>
<dbReference type="InterPro" id="IPR018392">
    <property type="entry name" value="LysM"/>
</dbReference>
<evidence type="ECO:0000313" key="3">
    <source>
        <dbReference type="Proteomes" id="UP001302274"/>
    </source>
</evidence>
<reference evidence="2 3" key="1">
    <citation type="submission" date="2023-11" db="EMBL/GenBank/DDBJ databases">
        <title>A Novel Polar Bacteriovorax (B. antarcticus) Isolated from the Biocrust in Antarctica.</title>
        <authorList>
            <person name="Mun W."/>
            <person name="Choi S.Y."/>
            <person name="Mitchell R.J."/>
        </authorList>
    </citation>
    <scope>NUCLEOTIDE SEQUENCE [LARGE SCALE GENOMIC DNA]</scope>
    <source>
        <strain evidence="2 3">PP10</strain>
    </source>
</reference>
<accession>A0ABU5VWK8</accession>